<protein>
    <submittedName>
        <fullName evidence="3">Uncharacterized protein</fullName>
    </submittedName>
</protein>
<evidence type="ECO:0000256" key="1">
    <source>
        <dbReference type="SAM" id="MobiDB-lite"/>
    </source>
</evidence>
<dbReference type="EMBL" id="JRES01001264">
    <property type="protein sequence ID" value="KNC24099.1"/>
    <property type="molecule type" value="Genomic_DNA"/>
</dbReference>
<keyword evidence="4" id="KW-1185">Reference proteome</keyword>
<feature type="region of interest" description="Disordered" evidence="1">
    <location>
        <begin position="26"/>
        <end position="53"/>
    </location>
</feature>
<proteinExistence type="predicted"/>
<dbReference type="AlphaFoldDB" id="A0A0L0BXV1"/>
<feature type="chain" id="PRO_5005535312" evidence="2">
    <location>
        <begin position="20"/>
        <end position="553"/>
    </location>
</feature>
<keyword evidence="2" id="KW-0732">Signal</keyword>
<sequence length="553" mass="58651">MKVFTLTLLAVLLIGASSAAKIRRGEKRAAVEETKPAETEDATKAEITEADTDKKEKEVHKRGIFHHGGALAAPVSLWPKTYAAHYGYGLRLPASSGFSVAPLAAASGHLHGPAVLKYNSGFHYKTLAAPSLLSGVSSLAGVSGLSAAYPTYASLSPAVSHVHQAASAQPFIIRPGGAVVQSYSVTYPHHKAAVAVKPVHAFAAAAPVQPAIAVQPAVQHVQPAVAAVQPVHTFQTVAQHLHPVQPVQPVQPVAAVQPVQPVAAVQPVHHLQPVQPVQHLHPVPPVQSVVQVQHFKPPVHYDVTQQFPSFFQTSFVQPAPVPAIPQNPGVAFSPAQPNFPAIPTFPNPPAFPTIPSVPAQPAVPAVPATPTIPTIPSIPNFPQPQVPTNGFFPVNVQPPLQQQPPAFNGVHPQAQFPGFGPIAGNNPDAGSAEAAPQIPVQPEPSPEPELPPTQPQPTQQPWKPVLYQPPTVESHVNRPSHTLLPPYGNSPAEGYLPPAPSSQNAKLQQEYSIDSSLFDNLSDADIQNIFAQASLAAHRDHHHHTVHNYHTRF</sequence>
<comment type="caution">
    <text evidence="3">The sequence shown here is derived from an EMBL/GenBank/DDBJ whole genome shotgun (WGS) entry which is preliminary data.</text>
</comment>
<gene>
    <name evidence="3" type="ORF">FF38_06315</name>
</gene>
<name>A0A0L0BXV1_LUCCU</name>
<feature type="compositionally biased region" description="Basic and acidic residues" evidence="1">
    <location>
        <begin position="27"/>
        <end position="53"/>
    </location>
</feature>
<accession>A0A0L0BXV1</accession>
<evidence type="ECO:0000256" key="2">
    <source>
        <dbReference type="SAM" id="SignalP"/>
    </source>
</evidence>
<feature type="region of interest" description="Disordered" evidence="1">
    <location>
        <begin position="383"/>
        <end position="507"/>
    </location>
</feature>
<dbReference type="OrthoDB" id="8058986at2759"/>
<reference evidence="3 4" key="1">
    <citation type="journal article" date="2015" name="Nat. Commun.">
        <title>Lucilia cuprina genome unlocks parasitic fly biology to underpin future interventions.</title>
        <authorList>
            <person name="Anstead C.A."/>
            <person name="Korhonen P.K."/>
            <person name="Young N.D."/>
            <person name="Hall R.S."/>
            <person name="Jex A.R."/>
            <person name="Murali S.C."/>
            <person name="Hughes D.S."/>
            <person name="Lee S.F."/>
            <person name="Perry T."/>
            <person name="Stroehlein A.J."/>
            <person name="Ansell B.R."/>
            <person name="Breugelmans B."/>
            <person name="Hofmann A."/>
            <person name="Qu J."/>
            <person name="Dugan S."/>
            <person name="Lee S.L."/>
            <person name="Chao H."/>
            <person name="Dinh H."/>
            <person name="Han Y."/>
            <person name="Doddapaneni H.V."/>
            <person name="Worley K.C."/>
            <person name="Muzny D.M."/>
            <person name="Ioannidis P."/>
            <person name="Waterhouse R.M."/>
            <person name="Zdobnov E.M."/>
            <person name="James P.J."/>
            <person name="Bagnall N.H."/>
            <person name="Kotze A.C."/>
            <person name="Gibbs R.A."/>
            <person name="Richards S."/>
            <person name="Batterham P."/>
            <person name="Gasser R.B."/>
        </authorList>
    </citation>
    <scope>NUCLEOTIDE SEQUENCE [LARGE SCALE GENOMIC DNA]</scope>
    <source>
        <strain evidence="3 4">LS</strain>
        <tissue evidence="3">Full body</tissue>
    </source>
</reference>
<evidence type="ECO:0000313" key="3">
    <source>
        <dbReference type="EMBL" id="KNC24099.1"/>
    </source>
</evidence>
<feature type="signal peptide" evidence="2">
    <location>
        <begin position="1"/>
        <end position="19"/>
    </location>
</feature>
<organism evidence="3 4">
    <name type="scientific">Lucilia cuprina</name>
    <name type="common">Green bottle fly</name>
    <name type="synonym">Australian sheep blowfly</name>
    <dbReference type="NCBI Taxonomy" id="7375"/>
    <lineage>
        <taxon>Eukaryota</taxon>
        <taxon>Metazoa</taxon>
        <taxon>Ecdysozoa</taxon>
        <taxon>Arthropoda</taxon>
        <taxon>Hexapoda</taxon>
        <taxon>Insecta</taxon>
        <taxon>Pterygota</taxon>
        <taxon>Neoptera</taxon>
        <taxon>Endopterygota</taxon>
        <taxon>Diptera</taxon>
        <taxon>Brachycera</taxon>
        <taxon>Muscomorpha</taxon>
        <taxon>Oestroidea</taxon>
        <taxon>Calliphoridae</taxon>
        <taxon>Luciliinae</taxon>
        <taxon>Lucilia</taxon>
    </lineage>
</organism>
<feature type="compositionally biased region" description="Pro residues" evidence="1">
    <location>
        <begin position="439"/>
        <end position="455"/>
    </location>
</feature>
<evidence type="ECO:0000313" key="4">
    <source>
        <dbReference type="Proteomes" id="UP000037069"/>
    </source>
</evidence>
<dbReference type="OMA" id="HFVKYGH"/>
<dbReference type="Proteomes" id="UP000037069">
    <property type="component" value="Unassembled WGS sequence"/>
</dbReference>